<dbReference type="PANTHER" id="PTHR30447">
    <property type="entry name" value="FRUCTOSE-1,6-BISPHOSPHATASE CLASS 2"/>
    <property type="match status" value="1"/>
</dbReference>
<name>A0A075GBX8_9EURY</name>
<proteinExistence type="inferred from homology"/>
<organism evidence="6">
    <name type="scientific">uncultured marine group II/III euryarchaeote KM3_141_E04</name>
    <dbReference type="NCBI Taxonomy" id="1457878"/>
    <lineage>
        <taxon>Archaea</taxon>
        <taxon>Methanobacteriati</taxon>
        <taxon>Methanobacteriota</taxon>
        <taxon>environmental samples</taxon>
    </lineage>
</organism>
<evidence type="ECO:0000256" key="1">
    <source>
        <dbReference type="ARBA" id="ARBA00022723"/>
    </source>
</evidence>
<evidence type="ECO:0000256" key="4">
    <source>
        <dbReference type="ARBA" id="ARBA00023277"/>
    </source>
</evidence>
<dbReference type="EMBL" id="KF900613">
    <property type="protein sequence ID" value="AIF01149.1"/>
    <property type="molecule type" value="Genomic_DNA"/>
</dbReference>
<evidence type="ECO:0000256" key="2">
    <source>
        <dbReference type="ARBA" id="ARBA00022801"/>
    </source>
</evidence>
<dbReference type="InterPro" id="IPR004464">
    <property type="entry name" value="FBPase_class-2/SBPase"/>
</dbReference>
<reference evidence="6" key="1">
    <citation type="journal article" date="2014" name="Genome Biol. Evol.">
        <title>Pangenome evidence for extensive interdomain horizontal transfer affecting lineage core and shell genes in uncultured planktonic thaumarchaeota and euryarchaeota.</title>
        <authorList>
            <person name="Deschamps P."/>
            <person name="Zivanovic Y."/>
            <person name="Moreira D."/>
            <person name="Rodriguez-Valera F."/>
            <person name="Lopez-Garcia P."/>
        </authorList>
    </citation>
    <scope>NUCLEOTIDE SEQUENCE</scope>
</reference>
<dbReference type="NCBIfam" id="TIGR00330">
    <property type="entry name" value="glpX"/>
    <property type="match status" value="1"/>
</dbReference>
<dbReference type="SUPFAM" id="SSF56655">
    <property type="entry name" value="Carbohydrate phosphatase"/>
    <property type="match status" value="1"/>
</dbReference>
<sequence>MIECRTLFAAVMATIDLESHFLDATESAAIAASAWRGKGDGKAADGAAVEAMRAVFDGVPFDGRVAIGEGERDDAPMLWIGEPLGSMQGDPNAPSIDIAVDPLECTNHVAKDLPNAMAVLAAAPRGTLLHAPDCYMDKISGPAELDGVISLDASTSYNVEAAASALGKKESELNIVVMDRPRHEKLISELRAHDVNVVLIGDGDVSAALNAADPNSEIDMLMGIGAAPEGVITATALRGLGAPFEGRLVFKDEGHRERAENMIDGDIERLWDRDQLCASDDAVFIGTGVCPGRTFGVETLSDGRYSVQSEVIDVASGGHRFVDNIRSA</sequence>
<dbReference type="GO" id="GO:0042132">
    <property type="term" value="F:fructose 1,6-bisphosphate 1-phosphatase activity"/>
    <property type="evidence" value="ECO:0007669"/>
    <property type="project" value="InterPro"/>
</dbReference>
<dbReference type="GO" id="GO:0005829">
    <property type="term" value="C:cytosol"/>
    <property type="evidence" value="ECO:0007669"/>
    <property type="project" value="TreeGrafter"/>
</dbReference>
<protein>
    <recommendedName>
        <fullName evidence="5">Fructose-1,6-bisphosphatase</fullName>
    </recommendedName>
</protein>
<dbReference type="GO" id="GO:0046872">
    <property type="term" value="F:metal ion binding"/>
    <property type="evidence" value="ECO:0007669"/>
    <property type="project" value="UniProtKB-KW"/>
</dbReference>
<dbReference type="Gene3D" id="3.40.190.90">
    <property type="match status" value="1"/>
</dbReference>
<keyword evidence="1" id="KW-0479">Metal-binding</keyword>
<dbReference type="GO" id="GO:0030388">
    <property type="term" value="P:fructose 1,6-bisphosphate metabolic process"/>
    <property type="evidence" value="ECO:0007669"/>
    <property type="project" value="TreeGrafter"/>
</dbReference>
<evidence type="ECO:0000256" key="5">
    <source>
        <dbReference type="PIRNR" id="PIRNR004532"/>
    </source>
</evidence>
<dbReference type="PANTHER" id="PTHR30447:SF0">
    <property type="entry name" value="FRUCTOSE-1,6-BISPHOSPHATASE 1 CLASS 2-RELATED"/>
    <property type="match status" value="1"/>
</dbReference>
<keyword evidence="2 6" id="KW-0378">Hydrolase</keyword>
<dbReference type="PIRSF" id="PIRSF004532">
    <property type="entry name" value="GlpX"/>
    <property type="match status" value="1"/>
</dbReference>
<dbReference type="GO" id="GO:0006071">
    <property type="term" value="P:glycerol metabolic process"/>
    <property type="evidence" value="ECO:0007669"/>
    <property type="project" value="InterPro"/>
</dbReference>
<dbReference type="AlphaFoldDB" id="A0A075GBX8"/>
<dbReference type="Gene3D" id="3.30.540.10">
    <property type="entry name" value="Fructose-1,6-Bisphosphatase, subunit A, domain 1"/>
    <property type="match status" value="1"/>
</dbReference>
<evidence type="ECO:0000256" key="3">
    <source>
        <dbReference type="ARBA" id="ARBA00023211"/>
    </source>
</evidence>
<evidence type="ECO:0000313" key="6">
    <source>
        <dbReference type="EMBL" id="AIF01149.1"/>
    </source>
</evidence>
<gene>
    <name evidence="6" type="primary">glpX</name>
</gene>
<dbReference type="Pfam" id="PF03320">
    <property type="entry name" value="FBPase_glpX"/>
    <property type="match status" value="1"/>
</dbReference>
<comment type="similarity">
    <text evidence="5">Belongs to the FBPase class 2 family.</text>
</comment>
<dbReference type="GO" id="GO:0006094">
    <property type="term" value="P:gluconeogenesis"/>
    <property type="evidence" value="ECO:0007669"/>
    <property type="project" value="InterPro"/>
</dbReference>
<keyword evidence="4 5" id="KW-0119">Carbohydrate metabolism</keyword>
<accession>A0A075GBX8</accession>
<keyword evidence="3" id="KW-0464">Manganese</keyword>